<protein>
    <submittedName>
        <fullName evidence="1">Uncharacterized protein</fullName>
    </submittedName>
</protein>
<keyword evidence="2" id="KW-1185">Reference proteome</keyword>
<evidence type="ECO:0000313" key="1">
    <source>
        <dbReference type="EMBL" id="KAJ9054569.1"/>
    </source>
</evidence>
<organism evidence="1 2">
    <name type="scientific">Entomophthora muscae</name>
    <dbReference type="NCBI Taxonomy" id="34485"/>
    <lineage>
        <taxon>Eukaryota</taxon>
        <taxon>Fungi</taxon>
        <taxon>Fungi incertae sedis</taxon>
        <taxon>Zoopagomycota</taxon>
        <taxon>Entomophthoromycotina</taxon>
        <taxon>Entomophthoromycetes</taxon>
        <taxon>Entomophthorales</taxon>
        <taxon>Entomophthoraceae</taxon>
        <taxon>Entomophthora</taxon>
    </lineage>
</organism>
<gene>
    <name evidence="1" type="ORF">DSO57_1012850</name>
</gene>
<sequence>MDDEPSRILHFSKNPLSSGETLVKSLTCNNLILYSPDLNLDTALIREPLASSPPHQKGKDPGLHLALLVVECVPSHIPWLLIGLTWMGLNAYFPQLFPVYYLWSLFREAILVVHWMVSWWFDPPGWEPNLAILFPLSHKSSGKITTIKSAANWNNTDNILSATEAKALRNKYLKWEIEKF</sequence>
<proteinExistence type="predicted"/>
<comment type="caution">
    <text evidence="1">The sequence shown here is derived from an EMBL/GenBank/DDBJ whole genome shotgun (WGS) entry which is preliminary data.</text>
</comment>
<dbReference type="EMBL" id="QTSX02006436">
    <property type="protein sequence ID" value="KAJ9054569.1"/>
    <property type="molecule type" value="Genomic_DNA"/>
</dbReference>
<evidence type="ECO:0000313" key="2">
    <source>
        <dbReference type="Proteomes" id="UP001165960"/>
    </source>
</evidence>
<accession>A0ACC2RX00</accession>
<dbReference type="Proteomes" id="UP001165960">
    <property type="component" value="Unassembled WGS sequence"/>
</dbReference>
<reference evidence="1" key="1">
    <citation type="submission" date="2022-04" db="EMBL/GenBank/DDBJ databases">
        <title>Genome of the entomopathogenic fungus Entomophthora muscae.</title>
        <authorList>
            <person name="Elya C."/>
            <person name="Lovett B.R."/>
            <person name="Lee E."/>
            <person name="Macias A.M."/>
            <person name="Hajek A.E."/>
            <person name="De Bivort B.L."/>
            <person name="Kasson M.T."/>
            <person name="De Fine Licht H.H."/>
            <person name="Stajich J.E."/>
        </authorList>
    </citation>
    <scope>NUCLEOTIDE SEQUENCE</scope>
    <source>
        <strain evidence="1">Berkeley</strain>
    </source>
</reference>
<name>A0ACC2RX00_9FUNG</name>